<dbReference type="InterPro" id="IPR001672">
    <property type="entry name" value="G6P_Isomerase"/>
</dbReference>
<dbReference type="GO" id="GO:0097367">
    <property type="term" value="F:carbohydrate derivative binding"/>
    <property type="evidence" value="ECO:0007669"/>
    <property type="project" value="InterPro"/>
</dbReference>
<comment type="pathway">
    <text evidence="1">Carbohydrate degradation; glycolysis; D-glyceraldehyde 3-phosphate and glycerone phosphate from D-glucose: step 2/4.</text>
</comment>
<evidence type="ECO:0000256" key="4">
    <source>
        <dbReference type="ARBA" id="ARBA00022432"/>
    </source>
</evidence>
<dbReference type="AlphaFoldDB" id="A0A6J6BJ27"/>
<keyword evidence="5" id="KW-0963">Cytoplasm</keyword>
<dbReference type="InterPro" id="IPR035482">
    <property type="entry name" value="SIS_PGI_2"/>
</dbReference>
<evidence type="ECO:0000256" key="3">
    <source>
        <dbReference type="ARBA" id="ARBA00011952"/>
    </source>
</evidence>
<dbReference type="CDD" id="cd05016">
    <property type="entry name" value="SIS_PGI_2"/>
    <property type="match status" value="1"/>
</dbReference>
<evidence type="ECO:0000256" key="5">
    <source>
        <dbReference type="ARBA" id="ARBA00022490"/>
    </source>
</evidence>
<dbReference type="InterPro" id="IPR046348">
    <property type="entry name" value="SIS_dom_sf"/>
</dbReference>
<dbReference type="InterPro" id="IPR023096">
    <property type="entry name" value="G6P_Isomerase_C"/>
</dbReference>
<dbReference type="GO" id="GO:0005829">
    <property type="term" value="C:cytosol"/>
    <property type="evidence" value="ECO:0007669"/>
    <property type="project" value="TreeGrafter"/>
</dbReference>
<evidence type="ECO:0000256" key="7">
    <source>
        <dbReference type="ARBA" id="ARBA00023235"/>
    </source>
</evidence>
<dbReference type="PRINTS" id="PR00662">
    <property type="entry name" value="G6PISOMERASE"/>
</dbReference>
<dbReference type="PROSITE" id="PS00765">
    <property type="entry name" value="P_GLUCOSE_ISOMERASE_1"/>
    <property type="match status" value="1"/>
</dbReference>
<accession>A0A6J6BJ27</accession>
<dbReference type="GO" id="GO:0048029">
    <property type="term" value="F:monosaccharide binding"/>
    <property type="evidence" value="ECO:0007669"/>
    <property type="project" value="TreeGrafter"/>
</dbReference>
<organism evidence="9">
    <name type="scientific">freshwater metagenome</name>
    <dbReference type="NCBI Taxonomy" id="449393"/>
    <lineage>
        <taxon>unclassified sequences</taxon>
        <taxon>metagenomes</taxon>
        <taxon>ecological metagenomes</taxon>
    </lineage>
</organism>
<dbReference type="FunFam" id="3.40.50.10490:FF:000018">
    <property type="entry name" value="Glucose-6-phosphate isomerase"/>
    <property type="match status" value="1"/>
</dbReference>
<reference evidence="9" key="1">
    <citation type="submission" date="2020-05" db="EMBL/GenBank/DDBJ databases">
        <authorList>
            <person name="Chiriac C."/>
            <person name="Salcher M."/>
            <person name="Ghai R."/>
            <person name="Kavagutti S V."/>
        </authorList>
    </citation>
    <scope>NUCLEOTIDE SEQUENCE</scope>
</reference>
<dbReference type="PROSITE" id="PS00174">
    <property type="entry name" value="P_GLUCOSE_ISOMERASE_2"/>
    <property type="match status" value="1"/>
</dbReference>
<proteinExistence type="inferred from homology"/>
<dbReference type="PROSITE" id="PS51463">
    <property type="entry name" value="P_GLUCOSE_ISOMERASE_3"/>
    <property type="match status" value="1"/>
</dbReference>
<dbReference type="HAMAP" id="MF_00473">
    <property type="entry name" value="G6P_isomerase"/>
    <property type="match status" value="1"/>
</dbReference>
<keyword evidence="7" id="KW-0413">Isomerase</keyword>
<evidence type="ECO:0000256" key="1">
    <source>
        <dbReference type="ARBA" id="ARBA00004926"/>
    </source>
</evidence>
<evidence type="ECO:0000256" key="8">
    <source>
        <dbReference type="ARBA" id="ARBA00029321"/>
    </source>
</evidence>
<evidence type="ECO:0000313" key="9">
    <source>
        <dbReference type="EMBL" id="CAB4538972.1"/>
    </source>
</evidence>
<keyword evidence="6" id="KW-0324">Glycolysis</keyword>
<dbReference type="NCBIfam" id="NF001211">
    <property type="entry name" value="PRK00179.1"/>
    <property type="match status" value="1"/>
</dbReference>
<dbReference type="PANTHER" id="PTHR11469">
    <property type="entry name" value="GLUCOSE-6-PHOSPHATE ISOMERASE"/>
    <property type="match status" value="1"/>
</dbReference>
<dbReference type="InterPro" id="IPR035476">
    <property type="entry name" value="SIS_PGI_1"/>
</dbReference>
<dbReference type="Pfam" id="PF00342">
    <property type="entry name" value="PGI"/>
    <property type="match status" value="1"/>
</dbReference>
<dbReference type="GO" id="GO:0006094">
    <property type="term" value="P:gluconeogenesis"/>
    <property type="evidence" value="ECO:0007669"/>
    <property type="project" value="UniProtKB-KW"/>
</dbReference>
<dbReference type="EMBL" id="CAEZSR010000003">
    <property type="protein sequence ID" value="CAB4538972.1"/>
    <property type="molecule type" value="Genomic_DNA"/>
</dbReference>
<protein>
    <recommendedName>
        <fullName evidence="3">glucose-6-phosphate isomerase</fullName>
        <ecNumber evidence="3">5.3.1.9</ecNumber>
    </recommendedName>
</protein>
<sequence>MDTPQLRDITTTPEWAALQRVARPPHLRELFAADPERARRYTTTAGDLRVDWSKHLVDDGVVRVMLDVIRASSFVERRDAMFRGDPINTTERRAVLHTALRAPVGARVEVDGHDVVPDVHAVLDAMAAFAERVRSGDWRGATGERIRTVVNIGIGGSDLGPAMAYLATRAFGRPDLECRFVSNVDGADIADTLAAVDPATTLVVVSSKTFTTIETITNATTARAWLVDALGADAVPSHFVAVSTNATEVARFGIDTANMFGFWDWVGGRYSVDSAIGLSLMIAIGPDAFRSFLDGFHLIDRHLVEAPLEQNVPVILAALGIWYTNVLGAQSKAVLPYAHELRRFPAYLQQLDMESNGKRVRLDGSPVTTDTGPIVWGEPGTNGQHAFYQLLHQGTHLVPVDFIGFARPNHDLLGQHDLLIANLFAQGEALAFGKTLEEVVAEGIPEHQRAHRVFPGNRPSTTIMAPQLTPSVLGQLIALYEHVVFVQGCVWGINSFDQWGVELGKALANRITPELTSDVVPDHDASTAALVAWYREHRARS</sequence>
<dbReference type="InterPro" id="IPR018189">
    <property type="entry name" value="Phosphoglucose_isomerase_CS"/>
</dbReference>
<gene>
    <name evidence="9" type="ORF">UFOPK1493_00154</name>
</gene>
<dbReference type="CDD" id="cd05015">
    <property type="entry name" value="SIS_PGI_1"/>
    <property type="match status" value="1"/>
</dbReference>
<evidence type="ECO:0000256" key="6">
    <source>
        <dbReference type="ARBA" id="ARBA00023152"/>
    </source>
</evidence>
<dbReference type="GO" id="GO:0051156">
    <property type="term" value="P:glucose 6-phosphate metabolic process"/>
    <property type="evidence" value="ECO:0007669"/>
    <property type="project" value="TreeGrafter"/>
</dbReference>
<dbReference type="Gene3D" id="1.10.1390.10">
    <property type="match status" value="1"/>
</dbReference>
<comment type="similarity">
    <text evidence="2">Belongs to the GPI family.</text>
</comment>
<dbReference type="SUPFAM" id="SSF53697">
    <property type="entry name" value="SIS domain"/>
    <property type="match status" value="1"/>
</dbReference>
<evidence type="ECO:0000256" key="2">
    <source>
        <dbReference type="ARBA" id="ARBA00006604"/>
    </source>
</evidence>
<keyword evidence="4" id="KW-0312">Gluconeogenesis</keyword>
<dbReference type="GO" id="GO:0004347">
    <property type="term" value="F:glucose-6-phosphate isomerase activity"/>
    <property type="evidence" value="ECO:0007669"/>
    <property type="project" value="UniProtKB-EC"/>
</dbReference>
<dbReference type="Gene3D" id="3.40.50.10490">
    <property type="entry name" value="Glucose-6-phosphate isomerase like protein, domain 1"/>
    <property type="match status" value="2"/>
</dbReference>
<name>A0A6J6BJ27_9ZZZZ</name>
<dbReference type="UniPathway" id="UPA00109">
    <property type="reaction ID" value="UER00181"/>
</dbReference>
<dbReference type="GO" id="GO:0006096">
    <property type="term" value="P:glycolytic process"/>
    <property type="evidence" value="ECO:0007669"/>
    <property type="project" value="UniProtKB-UniPathway"/>
</dbReference>
<comment type="catalytic activity">
    <reaction evidence="8">
        <text>alpha-D-glucose 6-phosphate = beta-D-fructose 6-phosphate</text>
        <dbReference type="Rhea" id="RHEA:11816"/>
        <dbReference type="ChEBI" id="CHEBI:57634"/>
        <dbReference type="ChEBI" id="CHEBI:58225"/>
        <dbReference type="EC" id="5.3.1.9"/>
    </reaction>
</comment>
<dbReference type="EC" id="5.3.1.9" evidence="3"/>
<dbReference type="PANTHER" id="PTHR11469:SF1">
    <property type="entry name" value="GLUCOSE-6-PHOSPHATE ISOMERASE"/>
    <property type="match status" value="1"/>
</dbReference>